<evidence type="ECO:0000256" key="1">
    <source>
        <dbReference type="SAM" id="MobiDB-lite"/>
    </source>
</evidence>
<comment type="caution">
    <text evidence="2">The sequence shown here is derived from an EMBL/GenBank/DDBJ whole genome shotgun (WGS) entry which is preliminary data.</text>
</comment>
<accession>A0A9P4S2U6</accession>
<keyword evidence="3" id="KW-1185">Reference proteome</keyword>
<sequence>MRGLSQREGLGPHLVNYGNDGREIEGRAGNGIKRILGCIVTDIVLKSRSQVEVRGGSCTGAIQRIETDTVTRKNGIKSPLRQVPVLIMPATAQWSLSCDERGGFCGFPIVYGCRLMPQQHAGAAYFINDIVLNDGEPSRRWLGGVGRLLGISWGQRSVRGCDAVGDKTDVVHRCGERPTQNYKRTEARIYMYFDATKRISTRELGEERNPSEQRKCAEVQETLQRIRSTASRKDGGA</sequence>
<dbReference type="AlphaFoldDB" id="A0A9P4S2U6"/>
<evidence type="ECO:0000313" key="2">
    <source>
        <dbReference type="EMBL" id="KAF2835292.1"/>
    </source>
</evidence>
<feature type="compositionally biased region" description="Basic and acidic residues" evidence="1">
    <location>
        <begin position="203"/>
        <end position="218"/>
    </location>
</feature>
<evidence type="ECO:0000313" key="3">
    <source>
        <dbReference type="Proteomes" id="UP000799429"/>
    </source>
</evidence>
<feature type="region of interest" description="Disordered" evidence="1">
    <location>
        <begin position="203"/>
        <end position="237"/>
    </location>
</feature>
<gene>
    <name evidence="2" type="ORF">M501DRAFT_1044298</name>
</gene>
<protein>
    <submittedName>
        <fullName evidence="2">Uncharacterized protein</fullName>
    </submittedName>
</protein>
<dbReference type="Proteomes" id="UP000799429">
    <property type="component" value="Unassembled WGS sequence"/>
</dbReference>
<proteinExistence type="predicted"/>
<reference evidence="2" key="1">
    <citation type="journal article" date="2020" name="Stud. Mycol.">
        <title>101 Dothideomycetes genomes: a test case for predicting lifestyles and emergence of pathogens.</title>
        <authorList>
            <person name="Haridas S."/>
            <person name="Albert R."/>
            <person name="Binder M."/>
            <person name="Bloem J."/>
            <person name="Labutti K."/>
            <person name="Salamov A."/>
            <person name="Andreopoulos B."/>
            <person name="Baker S."/>
            <person name="Barry K."/>
            <person name="Bills G."/>
            <person name="Bluhm B."/>
            <person name="Cannon C."/>
            <person name="Castanera R."/>
            <person name="Culley D."/>
            <person name="Daum C."/>
            <person name="Ezra D."/>
            <person name="Gonzalez J."/>
            <person name="Henrissat B."/>
            <person name="Kuo A."/>
            <person name="Liang C."/>
            <person name="Lipzen A."/>
            <person name="Lutzoni F."/>
            <person name="Magnuson J."/>
            <person name="Mondo S."/>
            <person name="Nolan M."/>
            <person name="Ohm R."/>
            <person name="Pangilinan J."/>
            <person name="Park H.-J."/>
            <person name="Ramirez L."/>
            <person name="Alfaro M."/>
            <person name="Sun H."/>
            <person name="Tritt A."/>
            <person name="Yoshinaga Y."/>
            <person name="Zwiers L.-H."/>
            <person name="Turgeon B."/>
            <person name="Goodwin S."/>
            <person name="Spatafora J."/>
            <person name="Crous P."/>
            <person name="Grigoriev I."/>
        </authorList>
    </citation>
    <scope>NUCLEOTIDE SEQUENCE</scope>
    <source>
        <strain evidence="2">CBS 101060</strain>
    </source>
</reference>
<organism evidence="2 3">
    <name type="scientific">Patellaria atrata CBS 101060</name>
    <dbReference type="NCBI Taxonomy" id="1346257"/>
    <lineage>
        <taxon>Eukaryota</taxon>
        <taxon>Fungi</taxon>
        <taxon>Dikarya</taxon>
        <taxon>Ascomycota</taxon>
        <taxon>Pezizomycotina</taxon>
        <taxon>Dothideomycetes</taxon>
        <taxon>Dothideomycetes incertae sedis</taxon>
        <taxon>Patellariales</taxon>
        <taxon>Patellariaceae</taxon>
        <taxon>Patellaria</taxon>
    </lineage>
</organism>
<dbReference type="EMBL" id="MU006110">
    <property type="protein sequence ID" value="KAF2835292.1"/>
    <property type="molecule type" value="Genomic_DNA"/>
</dbReference>
<name>A0A9P4S2U6_9PEZI</name>